<sequence length="74" mass="7912">MSAIMKTLFVTLLALPAILAAPAPAPVEPGSFIGNDFKCRCINDVGDHTAAGCYNFGAVPDRDTHYLSNRSYSH</sequence>
<feature type="chain" id="PRO_5045124181" evidence="1">
    <location>
        <begin position="21"/>
        <end position="74"/>
    </location>
</feature>
<evidence type="ECO:0000313" key="3">
    <source>
        <dbReference type="Proteomes" id="UP001595075"/>
    </source>
</evidence>
<gene>
    <name evidence="2" type="ORF">VTL71DRAFT_4102</name>
</gene>
<comment type="caution">
    <text evidence="2">The sequence shown here is derived from an EMBL/GenBank/DDBJ whole genome shotgun (WGS) entry which is preliminary data.</text>
</comment>
<accession>A0ABR4C5M3</accession>
<protein>
    <submittedName>
        <fullName evidence="2">Uncharacterized protein</fullName>
    </submittedName>
</protein>
<reference evidence="2 3" key="1">
    <citation type="journal article" date="2024" name="Commun. Biol.">
        <title>Comparative genomic analysis of thermophilic fungi reveals convergent evolutionary adaptations and gene losses.</title>
        <authorList>
            <person name="Steindorff A.S."/>
            <person name="Aguilar-Pontes M.V."/>
            <person name="Robinson A.J."/>
            <person name="Andreopoulos B."/>
            <person name="LaButti K."/>
            <person name="Kuo A."/>
            <person name="Mondo S."/>
            <person name="Riley R."/>
            <person name="Otillar R."/>
            <person name="Haridas S."/>
            <person name="Lipzen A."/>
            <person name="Grimwood J."/>
            <person name="Schmutz J."/>
            <person name="Clum A."/>
            <person name="Reid I.D."/>
            <person name="Moisan M.C."/>
            <person name="Butler G."/>
            <person name="Nguyen T.T.M."/>
            <person name="Dewar K."/>
            <person name="Conant G."/>
            <person name="Drula E."/>
            <person name="Henrissat B."/>
            <person name="Hansel C."/>
            <person name="Singer S."/>
            <person name="Hutchinson M.I."/>
            <person name="de Vries R.P."/>
            <person name="Natvig D.O."/>
            <person name="Powell A.J."/>
            <person name="Tsang A."/>
            <person name="Grigoriev I.V."/>
        </authorList>
    </citation>
    <scope>NUCLEOTIDE SEQUENCE [LARGE SCALE GENOMIC DNA]</scope>
    <source>
        <strain evidence="2 3">CBS 494.80</strain>
    </source>
</reference>
<dbReference type="EMBL" id="JAZHXI010000013">
    <property type="protein sequence ID" value="KAL2064962.1"/>
    <property type="molecule type" value="Genomic_DNA"/>
</dbReference>
<feature type="signal peptide" evidence="1">
    <location>
        <begin position="1"/>
        <end position="20"/>
    </location>
</feature>
<keyword evidence="1" id="KW-0732">Signal</keyword>
<dbReference type="Proteomes" id="UP001595075">
    <property type="component" value="Unassembled WGS sequence"/>
</dbReference>
<proteinExistence type="predicted"/>
<organism evidence="2 3">
    <name type="scientific">Oculimacula yallundae</name>
    <dbReference type="NCBI Taxonomy" id="86028"/>
    <lineage>
        <taxon>Eukaryota</taxon>
        <taxon>Fungi</taxon>
        <taxon>Dikarya</taxon>
        <taxon>Ascomycota</taxon>
        <taxon>Pezizomycotina</taxon>
        <taxon>Leotiomycetes</taxon>
        <taxon>Helotiales</taxon>
        <taxon>Ploettnerulaceae</taxon>
        <taxon>Oculimacula</taxon>
    </lineage>
</organism>
<keyword evidence="3" id="KW-1185">Reference proteome</keyword>
<evidence type="ECO:0000256" key="1">
    <source>
        <dbReference type="SAM" id="SignalP"/>
    </source>
</evidence>
<evidence type="ECO:0000313" key="2">
    <source>
        <dbReference type="EMBL" id="KAL2064962.1"/>
    </source>
</evidence>
<name>A0ABR4C5M3_9HELO</name>